<proteinExistence type="predicted"/>
<evidence type="ECO:0000313" key="2">
    <source>
        <dbReference type="EMBL" id="MBR7838139.1"/>
    </source>
</evidence>
<sequence>LPRTPTHQEVVMSKDIEPTESSEAEEAAESVLPLQDTEAEETDVQAHGSTVSLAACASQE</sequence>
<dbReference type="Proteomes" id="UP000675781">
    <property type="component" value="Unassembled WGS sequence"/>
</dbReference>
<accession>A0A941IS61</accession>
<reference evidence="2" key="1">
    <citation type="submission" date="2021-04" db="EMBL/GenBank/DDBJ databases">
        <title>Genome based classification of Actinospica acidithermotolerans sp. nov., an actinobacterium isolated from an Indonesian hot spring.</title>
        <authorList>
            <person name="Kusuma A.B."/>
            <person name="Putra K.E."/>
            <person name="Nafisah S."/>
            <person name="Loh J."/>
            <person name="Nouioui I."/>
            <person name="Goodfellow M."/>
        </authorList>
    </citation>
    <scope>NUCLEOTIDE SEQUENCE</scope>
    <source>
        <strain evidence="2">CSCA 57</strain>
    </source>
</reference>
<keyword evidence="3" id="KW-1185">Reference proteome</keyword>
<name>A0A941IS61_9ACTN</name>
<evidence type="ECO:0000313" key="3">
    <source>
        <dbReference type="Proteomes" id="UP000675781"/>
    </source>
</evidence>
<dbReference type="RefSeq" id="WP_212532600.1">
    <property type="nucleotide sequence ID" value="NZ_JAGSOG010000260.1"/>
</dbReference>
<gene>
    <name evidence="2" type="ORF">KDL01_33010</name>
</gene>
<feature type="compositionally biased region" description="Acidic residues" evidence="1">
    <location>
        <begin position="18"/>
        <end position="28"/>
    </location>
</feature>
<dbReference type="AlphaFoldDB" id="A0A941IS61"/>
<feature type="compositionally biased region" description="Polar residues" evidence="1">
    <location>
        <begin position="47"/>
        <end position="60"/>
    </location>
</feature>
<evidence type="ECO:0000256" key="1">
    <source>
        <dbReference type="SAM" id="MobiDB-lite"/>
    </source>
</evidence>
<organism evidence="2 3">
    <name type="scientific">Actinospica durhamensis</name>
    <dbReference type="NCBI Taxonomy" id="1508375"/>
    <lineage>
        <taxon>Bacteria</taxon>
        <taxon>Bacillati</taxon>
        <taxon>Actinomycetota</taxon>
        <taxon>Actinomycetes</taxon>
        <taxon>Catenulisporales</taxon>
        <taxon>Actinospicaceae</taxon>
        <taxon>Actinospica</taxon>
    </lineage>
</organism>
<feature type="non-terminal residue" evidence="2">
    <location>
        <position position="1"/>
    </location>
</feature>
<comment type="caution">
    <text evidence="2">The sequence shown here is derived from an EMBL/GenBank/DDBJ whole genome shotgun (WGS) entry which is preliminary data.</text>
</comment>
<dbReference type="EMBL" id="JAGSOG010000260">
    <property type="protein sequence ID" value="MBR7838139.1"/>
    <property type="molecule type" value="Genomic_DNA"/>
</dbReference>
<protein>
    <submittedName>
        <fullName evidence="2">Uncharacterized protein</fullName>
    </submittedName>
</protein>
<feature type="region of interest" description="Disordered" evidence="1">
    <location>
        <begin position="1"/>
        <end position="60"/>
    </location>
</feature>